<protein>
    <submittedName>
        <fullName evidence="6">TetR family transcriptional regulator</fullName>
    </submittedName>
</protein>
<reference evidence="6 7" key="1">
    <citation type="submission" date="2018-04" db="EMBL/GenBank/DDBJ databases">
        <title>Genomic Encyclopedia of Type Strains, Phase IV (KMG-IV): sequencing the most valuable type-strain genomes for metagenomic binning, comparative biology and taxonomic classification.</title>
        <authorList>
            <person name="Goeker M."/>
        </authorList>
    </citation>
    <scope>NUCLEOTIDE SEQUENCE [LARGE SCALE GENOMIC DNA]</scope>
    <source>
        <strain evidence="6 7">DSM 104150</strain>
    </source>
</reference>
<dbReference type="InterPro" id="IPR001647">
    <property type="entry name" value="HTH_TetR"/>
</dbReference>
<dbReference type="PANTHER" id="PTHR30055:SF212">
    <property type="entry name" value="TETR-FAMILY FAMILY TRANSCRIPTIONAL REGULATOR"/>
    <property type="match status" value="1"/>
</dbReference>
<gene>
    <name evidence="6" type="ORF">C8D93_10379</name>
</gene>
<proteinExistence type="predicted"/>
<keyword evidence="3" id="KW-0804">Transcription</keyword>
<dbReference type="InterPro" id="IPR009057">
    <property type="entry name" value="Homeodomain-like_sf"/>
</dbReference>
<dbReference type="Proteomes" id="UP000248330">
    <property type="component" value="Unassembled WGS sequence"/>
</dbReference>
<keyword evidence="7" id="KW-1185">Reference proteome</keyword>
<dbReference type="Pfam" id="PF00440">
    <property type="entry name" value="TetR_N"/>
    <property type="match status" value="1"/>
</dbReference>
<dbReference type="AlphaFoldDB" id="A0A318EFK8"/>
<dbReference type="InterPro" id="IPR036271">
    <property type="entry name" value="Tet_transcr_reg_TetR-rel_C_sf"/>
</dbReference>
<dbReference type="PROSITE" id="PS50977">
    <property type="entry name" value="HTH_TETR_2"/>
    <property type="match status" value="1"/>
</dbReference>
<evidence type="ECO:0000259" key="5">
    <source>
        <dbReference type="PROSITE" id="PS50977"/>
    </source>
</evidence>
<evidence type="ECO:0000256" key="4">
    <source>
        <dbReference type="PROSITE-ProRule" id="PRU00335"/>
    </source>
</evidence>
<dbReference type="Pfam" id="PF13305">
    <property type="entry name" value="TetR_C_33"/>
    <property type="match status" value="1"/>
</dbReference>
<accession>A0A318EFK8</accession>
<evidence type="ECO:0000313" key="6">
    <source>
        <dbReference type="EMBL" id="PXV69506.1"/>
    </source>
</evidence>
<dbReference type="RefSeq" id="WP_110264446.1">
    <property type="nucleotide sequence ID" value="NZ_CAKZQT010000021.1"/>
</dbReference>
<evidence type="ECO:0000256" key="3">
    <source>
        <dbReference type="ARBA" id="ARBA00023163"/>
    </source>
</evidence>
<comment type="caution">
    <text evidence="6">The sequence shown here is derived from an EMBL/GenBank/DDBJ whole genome shotgun (WGS) entry which is preliminary data.</text>
</comment>
<keyword evidence="2 4" id="KW-0238">DNA-binding</keyword>
<dbReference type="SUPFAM" id="SSF46689">
    <property type="entry name" value="Homeodomain-like"/>
    <property type="match status" value="1"/>
</dbReference>
<feature type="domain" description="HTH tetR-type" evidence="5">
    <location>
        <begin position="10"/>
        <end position="70"/>
    </location>
</feature>
<evidence type="ECO:0000256" key="1">
    <source>
        <dbReference type="ARBA" id="ARBA00023015"/>
    </source>
</evidence>
<dbReference type="EMBL" id="QICN01000003">
    <property type="protein sequence ID" value="PXV69506.1"/>
    <property type="molecule type" value="Genomic_DNA"/>
</dbReference>
<dbReference type="OrthoDB" id="7223515at2"/>
<sequence>MGRRNQHSREQQRDMAIAAAELILVREGFGGLSMRKVADAIGYTVGQLYLIFQNQDDLLATINERTTDAIYGHLRDRSEAIDEPLARLRALAAAYIEFAQRHPHRFRMLFEHQLPPAMEPRVSGELRIKRMFELVESNLAPLLPGAPPARLRQTAATLWGGVHGIAALAVSGKFKWAGNRDFERYSDELVSTFAAGLAAG</sequence>
<dbReference type="Gene3D" id="1.10.357.10">
    <property type="entry name" value="Tetracycline Repressor, domain 2"/>
    <property type="match status" value="1"/>
</dbReference>
<dbReference type="InterPro" id="IPR050109">
    <property type="entry name" value="HTH-type_TetR-like_transc_reg"/>
</dbReference>
<dbReference type="GO" id="GO:0000976">
    <property type="term" value="F:transcription cis-regulatory region binding"/>
    <property type="evidence" value="ECO:0007669"/>
    <property type="project" value="TreeGrafter"/>
</dbReference>
<feature type="DNA-binding region" description="H-T-H motif" evidence="4">
    <location>
        <begin position="33"/>
        <end position="52"/>
    </location>
</feature>
<keyword evidence="1" id="KW-0805">Transcription regulation</keyword>
<dbReference type="InterPro" id="IPR025996">
    <property type="entry name" value="MT1864/Rv1816-like_C"/>
</dbReference>
<organism evidence="6 7">
    <name type="scientific">Sinimarinibacterium flocculans</name>
    <dbReference type="NCBI Taxonomy" id="985250"/>
    <lineage>
        <taxon>Bacteria</taxon>
        <taxon>Pseudomonadati</taxon>
        <taxon>Pseudomonadota</taxon>
        <taxon>Gammaproteobacteria</taxon>
        <taxon>Nevskiales</taxon>
        <taxon>Nevskiaceae</taxon>
        <taxon>Sinimarinibacterium</taxon>
    </lineage>
</organism>
<evidence type="ECO:0000313" key="7">
    <source>
        <dbReference type="Proteomes" id="UP000248330"/>
    </source>
</evidence>
<dbReference type="PANTHER" id="PTHR30055">
    <property type="entry name" value="HTH-TYPE TRANSCRIPTIONAL REGULATOR RUTR"/>
    <property type="match status" value="1"/>
</dbReference>
<dbReference type="GO" id="GO:0003700">
    <property type="term" value="F:DNA-binding transcription factor activity"/>
    <property type="evidence" value="ECO:0007669"/>
    <property type="project" value="TreeGrafter"/>
</dbReference>
<evidence type="ECO:0000256" key="2">
    <source>
        <dbReference type="ARBA" id="ARBA00023125"/>
    </source>
</evidence>
<dbReference type="SUPFAM" id="SSF48498">
    <property type="entry name" value="Tetracyclin repressor-like, C-terminal domain"/>
    <property type="match status" value="1"/>
</dbReference>
<name>A0A318EFK8_9GAMM</name>